<feature type="domain" description="Glycoside hydrolase family 5" evidence="9">
    <location>
        <begin position="232"/>
        <end position="522"/>
    </location>
</feature>
<evidence type="ECO:0000256" key="3">
    <source>
        <dbReference type="ARBA" id="ARBA00023001"/>
    </source>
</evidence>
<keyword evidence="2 7" id="KW-0378">Hydrolase</keyword>
<gene>
    <name evidence="10" type="ORF">HLB44_32420</name>
</gene>
<evidence type="ECO:0000256" key="5">
    <source>
        <dbReference type="ARBA" id="ARBA00023295"/>
    </source>
</evidence>
<keyword evidence="5 7" id="KW-0326">Glycosidase</keyword>
<dbReference type="Pfam" id="PF00150">
    <property type="entry name" value="Cellulase"/>
    <property type="match status" value="1"/>
</dbReference>
<dbReference type="PANTHER" id="PTHR31297:SF41">
    <property type="entry name" value="ENDOGLUCANASE, PUTATIVE (AFU_ORTHOLOGUE AFUA_5G01830)-RELATED"/>
    <property type="match status" value="1"/>
</dbReference>
<dbReference type="InterPro" id="IPR001547">
    <property type="entry name" value="Glyco_hydro_5"/>
</dbReference>
<keyword evidence="3" id="KW-0136">Cellulose degradation</keyword>
<dbReference type="Proteomes" id="UP000737171">
    <property type="component" value="Unassembled WGS sequence"/>
</dbReference>
<comment type="caution">
    <text evidence="10">The sequence shown here is derived from an EMBL/GenBank/DDBJ whole genome shotgun (WGS) entry which is preliminary data.</text>
</comment>
<dbReference type="EMBL" id="JABRWJ010000013">
    <property type="protein sequence ID" value="NRF71704.1"/>
    <property type="molecule type" value="Genomic_DNA"/>
</dbReference>
<protein>
    <submittedName>
        <fullName evidence="10">Cellulase family glycosylhydrolase</fullName>
    </submittedName>
</protein>
<name>A0ABX2ESM8_9BURK</name>
<feature type="chain" id="PRO_5045775508" evidence="8">
    <location>
        <begin position="23"/>
        <end position="546"/>
    </location>
</feature>
<accession>A0ABX2ESM8</accession>
<evidence type="ECO:0000256" key="7">
    <source>
        <dbReference type="RuleBase" id="RU361153"/>
    </source>
</evidence>
<dbReference type="Gene3D" id="3.20.20.80">
    <property type="entry name" value="Glycosidases"/>
    <property type="match status" value="1"/>
</dbReference>
<evidence type="ECO:0000256" key="2">
    <source>
        <dbReference type="ARBA" id="ARBA00022801"/>
    </source>
</evidence>
<evidence type="ECO:0000313" key="11">
    <source>
        <dbReference type="Proteomes" id="UP000737171"/>
    </source>
</evidence>
<keyword evidence="11" id="KW-1185">Reference proteome</keyword>
<dbReference type="InterPro" id="IPR013783">
    <property type="entry name" value="Ig-like_fold"/>
</dbReference>
<organism evidence="10 11">
    <name type="scientific">Pseudaquabacterium terrae</name>
    <dbReference type="NCBI Taxonomy" id="2732868"/>
    <lineage>
        <taxon>Bacteria</taxon>
        <taxon>Pseudomonadati</taxon>
        <taxon>Pseudomonadota</taxon>
        <taxon>Betaproteobacteria</taxon>
        <taxon>Burkholderiales</taxon>
        <taxon>Sphaerotilaceae</taxon>
        <taxon>Pseudaquabacterium</taxon>
    </lineage>
</organism>
<dbReference type="Gene3D" id="2.60.40.10">
    <property type="entry name" value="Immunoglobulins"/>
    <property type="match status" value="1"/>
</dbReference>
<proteinExistence type="inferred from homology"/>
<evidence type="ECO:0000259" key="9">
    <source>
        <dbReference type="Pfam" id="PF00150"/>
    </source>
</evidence>
<reference evidence="10 11" key="1">
    <citation type="submission" date="2020-05" db="EMBL/GenBank/DDBJ databases">
        <title>Aquincola sp. isolate from soil.</title>
        <authorList>
            <person name="Han J."/>
            <person name="Kim D.-U."/>
        </authorList>
    </citation>
    <scope>NUCLEOTIDE SEQUENCE [LARGE SCALE GENOMIC DNA]</scope>
    <source>
        <strain evidence="10 11">S2</strain>
    </source>
</reference>
<evidence type="ECO:0000313" key="10">
    <source>
        <dbReference type="EMBL" id="NRF71704.1"/>
    </source>
</evidence>
<evidence type="ECO:0000256" key="8">
    <source>
        <dbReference type="SAM" id="SignalP"/>
    </source>
</evidence>
<evidence type="ECO:0000256" key="1">
    <source>
        <dbReference type="ARBA" id="ARBA00005641"/>
    </source>
</evidence>
<keyword evidence="4" id="KW-0119">Carbohydrate metabolism</keyword>
<keyword evidence="8" id="KW-0732">Signal</keyword>
<dbReference type="RefSeq" id="WP_173133435.1">
    <property type="nucleotide sequence ID" value="NZ_JABRWJ010000013.1"/>
</dbReference>
<comment type="similarity">
    <text evidence="1 7">Belongs to the glycosyl hydrolase 5 (cellulase A) family.</text>
</comment>
<dbReference type="PANTHER" id="PTHR31297">
    <property type="entry name" value="GLUCAN ENDO-1,6-BETA-GLUCOSIDASE B"/>
    <property type="match status" value="1"/>
</dbReference>
<keyword evidence="6" id="KW-0624">Polysaccharide degradation</keyword>
<sequence>MRTLLAGLILGAATLAAPAVQAQSCGSGGGASVCLIANGLADNIQLGWTASGTIKSLEVYRDTDPNPVGRSRIAVLPATATSFTDPTAATGTPYWYWVRFATSAGSYNSGAATATRGTACLPTAVTPLAQVGGTWMQTDAPVVPAGASAVLGPQPASGGSWSWSGCGTAGTARLQTITPAAACKSNVVYTNSCGAKTALTFNVAVAGVMRDITSLQLSRLMSPGWNVGNSLDATPNETSWGNPLINQALLNGVKAAGFKSVRIPVTWTTHVDANDNIQPQWMARVAEVVKYARNAGLYVMINLHHEGGWLDNVTYDQQPANNARFAKLWTQIAEHFKHHDDYLLFASLNEVGKQNAPWGVPPQQEWTDVQNGYHQVFVNAVRATGGNNARRHLVVQGYFTNIDTSFDRAVLPTDTIANRLFFEVHYYDPYNFTINGDGQMWQWGATATNPTETWADEPWVDAQFDKMKARFVDQGVPVIVGEYGAYLKPNYPGMAPYRKAWAEYVTRSMSQRGLVPMWWDTGEMIDRVTGAHKLPDMLKVLVDNAK</sequence>
<evidence type="ECO:0000256" key="6">
    <source>
        <dbReference type="ARBA" id="ARBA00023326"/>
    </source>
</evidence>
<evidence type="ECO:0000256" key="4">
    <source>
        <dbReference type="ARBA" id="ARBA00023277"/>
    </source>
</evidence>
<dbReference type="InterPro" id="IPR050386">
    <property type="entry name" value="Glycosyl_hydrolase_5"/>
</dbReference>
<feature type="signal peptide" evidence="8">
    <location>
        <begin position="1"/>
        <end position="22"/>
    </location>
</feature>
<dbReference type="SUPFAM" id="SSF51445">
    <property type="entry name" value="(Trans)glycosidases"/>
    <property type="match status" value="1"/>
</dbReference>
<dbReference type="InterPro" id="IPR017853">
    <property type="entry name" value="GH"/>
</dbReference>